<dbReference type="AlphaFoldDB" id="A0A0F9JGD4"/>
<comment type="caution">
    <text evidence="1">The sequence shown here is derived from an EMBL/GenBank/DDBJ whole genome shotgun (WGS) entry which is preliminary data.</text>
</comment>
<protein>
    <submittedName>
        <fullName evidence="1">Uncharacterized protein</fullName>
    </submittedName>
</protein>
<accession>A0A0F9JGD4</accession>
<reference evidence="1" key="1">
    <citation type="journal article" date="2015" name="Nature">
        <title>Complex archaea that bridge the gap between prokaryotes and eukaryotes.</title>
        <authorList>
            <person name="Spang A."/>
            <person name="Saw J.H."/>
            <person name="Jorgensen S.L."/>
            <person name="Zaremba-Niedzwiedzka K."/>
            <person name="Martijn J."/>
            <person name="Lind A.E."/>
            <person name="van Eijk R."/>
            <person name="Schleper C."/>
            <person name="Guy L."/>
            <person name="Ettema T.J."/>
        </authorList>
    </citation>
    <scope>NUCLEOTIDE SEQUENCE</scope>
</reference>
<gene>
    <name evidence="1" type="ORF">LCGC14_1456280</name>
</gene>
<name>A0A0F9JGD4_9ZZZZ</name>
<organism evidence="1">
    <name type="scientific">marine sediment metagenome</name>
    <dbReference type="NCBI Taxonomy" id="412755"/>
    <lineage>
        <taxon>unclassified sequences</taxon>
        <taxon>metagenomes</taxon>
        <taxon>ecological metagenomes</taxon>
    </lineage>
</organism>
<sequence>MCEDLLDIKVNGSNKALYRAWVWETNKAPELGYCRWAIYKWIDSLSLWNKILTDGMYHTVDRAIACVLKSLPDVFCDCGGQYQVTNDEWGNNWLQCPICEHSLPDYWADEGLQS</sequence>
<dbReference type="EMBL" id="LAZR01010085">
    <property type="protein sequence ID" value="KKM68904.1"/>
    <property type="molecule type" value="Genomic_DNA"/>
</dbReference>
<proteinExistence type="predicted"/>
<evidence type="ECO:0000313" key="1">
    <source>
        <dbReference type="EMBL" id="KKM68904.1"/>
    </source>
</evidence>